<accession>A0AA40AGD7</accession>
<organism evidence="2 3">
    <name type="scientific">Lasiosphaeris hirsuta</name>
    <dbReference type="NCBI Taxonomy" id="260670"/>
    <lineage>
        <taxon>Eukaryota</taxon>
        <taxon>Fungi</taxon>
        <taxon>Dikarya</taxon>
        <taxon>Ascomycota</taxon>
        <taxon>Pezizomycotina</taxon>
        <taxon>Sordariomycetes</taxon>
        <taxon>Sordariomycetidae</taxon>
        <taxon>Sordariales</taxon>
        <taxon>Lasiosphaeriaceae</taxon>
        <taxon>Lasiosphaeris</taxon>
    </lineage>
</organism>
<keyword evidence="3" id="KW-1185">Reference proteome</keyword>
<dbReference type="InterPro" id="IPR002523">
    <property type="entry name" value="MgTranspt_CorA/ZnTranspt_ZntB"/>
</dbReference>
<dbReference type="GO" id="GO:0016020">
    <property type="term" value="C:membrane"/>
    <property type="evidence" value="ECO:0007669"/>
    <property type="project" value="InterPro"/>
</dbReference>
<reference evidence="2" key="1">
    <citation type="submission" date="2023-06" db="EMBL/GenBank/DDBJ databases">
        <title>Genome-scale phylogeny and comparative genomics of the fungal order Sordariales.</title>
        <authorList>
            <consortium name="Lawrence Berkeley National Laboratory"/>
            <person name="Hensen N."/>
            <person name="Bonometti L."/>
            <person name="Westerberg I."/>
            <person name="Brannstrom I.O."/>
            <person name="Guillou S."/>
            <person name="Cros-Aarteil S."/>
            <person name="Calhoun S."/>
            <person name="Haridas S."/>
            <person name="Kuo A."/>
            <person name="Mondo S."/>
            <person name="Pangilinan J."/>
            <person name="Riley R."/>
            <person name="Labutti K."/>
            <person name="Andreopoulos B."/>
            <person name="Lipzen A."/>
            <person name="Chen C."/>
            <person name="Yanf M."/>
            <person name="Daum C."/>
            <person name="Ng V."/>
            <person name="Clum A."/>
            <person name="Steindorff A."/>
            <person name="Ohm R."/>
            <person name="Martin F."/>
            <person name="Silar P."/>
            <person name="Natvig D."/>
            <person name="Lalanne C."/>
            <person name="Gautier V."/>
            <person name="Ament-Velasquez S.L."/>
            <person name="Kruys A."/>
            <person name="Hutchinson M.I."/>
            <person name="Powell A.J."/>
            <person name="Barry K."/>
            <person name="Miller A.N."/>
            <person name="Grigoriev I.V."/>
            <person name="Debuchy R."/>
            <person name="Gladieux P."/>
            <person name="Thoren M.H."/>
            <person name="Johannesson H."/>
        </authorList>
    </citation>
    <scope>NUCLEOTIDE SEQUENCE</scope>
    <source>
        <strain evidence="2">SMH4607-1</strain>
    </source>
</reference>
<dbReference type="Gene3D" id="1.20.58.340">
    <property type="entry name" value="Magnesium transport protein CorA, transmembrane region"/>
    <property type="match status" value="1"/>
</dbReference>
<dbReference type="AlphaFoldDB" id="A0AA40AGD7"/>
<evidence type="ECO:0000313" key="2">
    <source>
        <dbReference type="EMBL" id="KAK0715322.1"/>
    </source>
</evidence>
<gene>
    <name evidence="2" type="ORF">B0H67DRAFT_537688</name>
</gene>
<comment type="caution">
    <text evidence="2">The sequence shown here is derived from an EMBL/GenBank/DDBJ whole genome shotgun (WGS) entry which is preliminary data.</text>
</comment>
<dbReference type="EMBL" id="JAUKUA010000004">
    <property type="protein sequence ID" value="KAK0715322.1"/>
    <property type="molecule type" value="Genomic_DNA"/>
</dbReference>
<name>A0AA40AGD7_9PEZI</name>
<keyword evidence="1" id="KW-1133">Transmembrane helix</keyword>
<dbReference type="Proteomes" id="UP001172102">
    <property type="component" value="Unassembled WGS sequence"/>
</dbReference>
<keyword evidence="1" id="KW-0812">Transmembrane</keyword>
<evidence type="ECO:0000256" key="1">
    <source>
        <dbReference type="SAM" id="Phobius"/>
    </source>
</evidence>
<sequence length="440" mass="50636">MDRAWKTARWSWDRDGEGSVKAHPLFRYRAGRPAYAVQLSWQKGDGTPQFDKNVNSCQIKDEKDWNTWLDKFPQPDSKTVEATLSLVICPRYLDTVHGGETIRNPGILRNIPLPNEPTFRRLVETFHIHQVTKTIINRGAWPIILRNEDHSGLDNRIYYNLRCSNALENDTALAMTFIPSKRLTYAVLFGYTEEQINLVLERLAFAEHASLEPFTLINTFIELEKMQRFEQVERHADEMADLIENFQLNAVTAAAKLSRPVHEDDPRDLVGLAAEMTLLRNGLVSWAKELERLKGKAINDFETAVGGDPKLPLLNPGEYLDRTVDEYETMVRRCEGMLSQVSMTFQMETSSIARQEVNKMKALAILTMVFLPATFVATFMSMGLFNWHPDEGKEIMSPFWWIYFAVAGGLTLIVFLVYFFWSRLRDAWSLRGENSDREIV</sequence>
<feature type="transmembrane region" description="Helical" evidence="1">
    <location>
        <begin position="399"/>
        <end position="421"/>
    </location>
</feature>
<protein>
    <submittedName>
        <fullName evidence="2">Uncharacterized protein</fullName>
    </submittedName>
</protein>
<keyword evidence="1" id="KW-0472">Membrane</keyword>
<proteinExistence type="predicted"/>
<feature type="transmembrane region" description="Helical" evidence="1">
    <location>
        <begin position="362"/>
        <end position="387"/>
    </location>
</feature>
<dbReference type="GO" id="GO:0046873">
    <property type="term" value="F:metal ion transmembrane transporter activity"/>
    <property type="evidence" value="ECO:0007669"/>
    <property type="project" value="InterPro"/>
</dbReference>
<evidence type="ECO:0000313" key="3">
    <source>
        <dbReference type="Proteomes" id="UP001172102"/>
    </source>
</evidence>
<dbReference type="Pfam" id="PF01544">
    <property type="entry name" value="CorA"/>
    <property type="match status" value="1"/>
</dbReference>